<proteinExistence type="predicted"/>
<evidence type="ECO:0000256" key="2">
    <source>
        <dbReference type="ARBA" id="ARBA00022448"/>
    </source>
</evidence>
<protein>
    <submittedName>
        <fullName evidence="9">PTS system N-acetylgalactosamine-specific IIA component</fullName>
    </submittedName>
</protein>
<keyword evidence="4" id="KW-0762">Sugar transport</keyword>
<dbReference type="GO" id="GO:0009401">
    <property type="term" value="P:phosphoenolpyruvate-dependent sugar phosphotransferase system"/>
    <property type="evidence" value="ECO:0007669"/>
    <property type="project" value="UniProtKB-KW"/>
</dbReference>
<keyword evidence="2" id="KW-0813">Transport</keyword>
<feature type="domain" description="PTS EIIA type-4" evidence="8">
    <location>
        <begin position="1"/>
        <end position="123"/>
    </location>
</feature>
<dbReference type="Pfam" id="PF03610">
    <property type="entry name" value="EIIA-man"/>
    <property type="match status" value="1"/>
</dbReference>
<accession>A0A841CAF6</accession>
<dbReference type="PANTHER" id="PTHR33799">
    <property type="entry name" value="PTS PERMEASE-RELATED-RELATED"/>
    <property type="match status" value="1"/>
</dbReference>
<keyword evidence="7" id="KW-0418">Kinase</keyword>
<keyword evidence="5" id="KW-0808">Transferase</keyword>
<organism evidence="9 10">
    <name type="scientific">Lactovum miscens</name>
    <dbReference type="NCBI Taxonomy" id="190387"/>
    <lineage>
        <taxon>Bacteria</taxon>
        <taxon>Bacillati</taxon>
        <taxon>Bacillota</taxon>
        <taxon>Bacilli</taxon>
        <taxon>Lactobacillales</taxon>
        <taxon>Streptococcaceae</taxon>
        <taxon>Lactovum</taxon>
    </lineage>
</organism>
<evidence type="ECO:0000256" key="7">
    <source>
        <dbReference type="ARBA" id="ARBA00022777"/>
    </source>
</evidence>
<evidence type="ECO:0000313" key="10">
    <source>
        <dbReference type="Proteomes" id="UP000562464"/>
    </source>
</evidence>
<sequence>MVNIIVTGHGKFSEGMISALNLIAGPQGNIQNVNFLESDNTEELREHLEIALSNTDSEVIFLTDLKGGSPYKEAVMLKWENPEKNIEILSGTNFPLLLTATLTPMDSASVLANVLVSEGQNAIDKYTHIDIVDTDDLDFENGI</sequence>
<evidence type="ECO:0000256" key="4">
    <source>
        <dbReference type="ARBA" id="ARBA00022597"/>
    </source>
</evidence>
<evidence type="ECO:0000259" key="8">
    <source>
        <dbReference type="PROSITE" id="PS51096"/>
    </source>
</evidence>
<dbReference type="InterPro" id="IPR036662">
    <property type="entry name" value="PTS_EIIA_man-typ_sf"/>
</dbReference>
<keyword evidence="6" id="KW-0598">Phosphotransferase system</keyword>
<evidence type="ECO:0000256" key="5">
    <source>
        <dbReference type="ARBA" id="ARBA00022679"/>
    </source>
</evidence>
<gene>
    <name evidence="9" type="ORF">HNQ37_001453</name>
</gene>
<dbReference type="InterPro" id="IPR004701">
    <property type="entry name" value="PTS_EIIA_man-typ"/>
</dbReference>
<evidence type="ECO:0000256" key="1">
    <source>
        <dbReference type="ARBA" id="ARBA00004496"/>
    </source>
</evidence>
<dbReference type="PANTHER" id="PTHR33799:SF1">
    <property type="entry name" value="PTS SYSTEM MANNOSE-SPECIFIC EIIAB COMPONENT-RELATED"/>
    <property type="match status" value="1"/>
</dbReference>
<dbReference type="InterPro" id="IPR033887">
    <property type="entry name" value="PTS_IIA_man"/>
</dbReference>
<dbReference type="InterPro" id="IPR051471">
    <property type="entry name" value="Bacterial_PTS_sugar_comp"/>
</dbReference>
<dbReference type="GO" id="GO:0005737">
    <property type="term" value="C:cytoplasm"/>
    <property type="evidence" value="ECO:0007669"/>
    <property type="project" value="UniProtKB-SubCell"/>
</dbReference>
<evidence type="ECO:0000313" key="9">
    <source>
        <dbReference type="EMBL" id="MBB5888552.1"/>
    </source>
</evidence>
<name>A0A841CAF6_9LACT</name>
<evidence type="ECO:0000256" key="6">
    <source>
        <dbReference type="ARBA" id="ARBA00022683"/>
    </source>
</evidence>
<dbReference type="CDD" id="cd00006">
    <property type="entry name" value="PTS_IIA_man"/>
    <property type="match status" value="1"/>
</dbReference>
<dbReference type="AlphaFoldDB" id="A0A841CAF6"/>
<keyword evidence="3" id="KW-0963">Cytoplasm</keyword>
<dbReference type="Proteomes" id="UP000562464">
    <property type="component" value="Unassembled WGS sequence"/>
</dbReference>
<keyword evidence="10" id="KW-1185">Reference proteome</keyword>
<comment type="caution">
    <text evidence="9">The sequence shown here is derived from an EMBL/GenBank/DDBJ whole genome shotgun (WGS) entry which is preliminary data.</text>
</comment>
<reference evidence="9 10" key="1">
    <citation type="submission" date="2020-08" db="EMBL/GenBank/DDBJ databases">
        <title>Genomic Encyclopedia of Type Strains, Phase IV (KMG-IV): sequencing the most valuable type-strain genomes for metagenomic binning, comparative biology and taxonomic classification.</title>
        <authorList>
            <person name="Goeker M."/>
        </authorList>
    </citation>
    <scope>NUCLEOTIDE SEQUENCE [LARGE SCALE GENOMIC DNA]</scope>
    <source>
        <strain evidence="9 10">DSM 14925</strain>
    </source>
</reference>
<dbReference type="Gene3D" id="3.40.50.510">
    <property type="entry name" value="Phosphotransferase system, mannose-type IIA component"/>
    <property type="match status" value="1"/>
</dbReference>
<comment type="subcellular location">
    <subcellularLocation>
        <location evidence="1">Cytoplasm</location>
    </subcellularLocation>
</comment>
<dbReference type="GO" id="GO:0016301">
    <property type="term" value="F:kinase activity"/>
    <property type="evidence" value="ECO:0007669"/>
    <property type="project" value="UniProtKB-KW"/>
</dbReference>
<dbReference type="EMBL" id="JACHHV010000030">
    <property type="protein sequence ID" value="MBB5888552.1"/>
    <property type="molecule type" value="Genomic_DNA"/>
</dbReference>
<dbReference type="PROSITE" id="PS51096">
    <property type="entry name" value="PTS_EIIA_TYPE_4"/>
    <property type="match status" value="1"/>
</dbReference>
<dbReference type="SUPFAM" id="SSF53062">
    <property type="entry name" value="PTS system fructose IIA component-like"/>
    <property type="match status" value="1"/>
</dbReference>
<dbReference type="GO" id="GO:0016020">
    <property type="term" value="C:membrane"/>
    <property type="evidence" value="ECO:0007669"/>
    <property type="project" value="InterPro"/>
</dbReference>
<evidence type="ECO:0000256" key="3">
    <source>
        <dbReference type="ARBA" id="ARBA00022490"/>
    </source>
</evidence>